<sequence>MRKLLRAKVKDLYFTFAQRKKKMSNGIELTYLHQGRHSSKQLIVVFSSLTKERKYTFNYIRTLKNVPCQRLFILDNFGLDKRGVFYLGENGNMEVRDAVEELIRQIIRKNKIKNTAFSGSSKGAFAALYLGIRMGVQNIIVGSPIVHIRTFLEGIANEKSLFRVMSQSQNKLDMYDKLLINTIANYDYKGKVYLQYSLNEEIYKLHIQGLITQLKQHDYELVLDKQAYPMHEDARLFFPDFLKEKTEICINGGGLHDS</sequence>
<name>A0ABX4XP57_9LIST</name>
<proteinExistence type="predicted"/>
<evidence type="ECO:0000313" key="2">
    <source>
        <dbReference type="Proteomes" id="UP000236500"/>
    </source>
</evidence>
<keyword evidence="2" id="KW-1185">Reference proteome</keyword>
<protein>
    <submittedName>
        <fullName evidence="1">Uncharacterized protein</fullName>
    </submittedName>
</protein>
<evidence type="ECO:0000313" key="1">
    <source>
        <dbReference type="EMBL" id="PNP93825.1"/>
    </source>
</evidence>
<dbReference type="SUPFAM" id="SSF53474">
    <property type="entry name" value="alpha/beta-Hydrolases"/>
    <property type="match status" value="1"/>
</dbReference>
<dbReference type="Gene3D" id="3.40.50.1820">
    <property type="entry name" value="alpha/beta hydrolase"/>
    <property type="match status" value="1"/>
</dbReference>
<gene>
    <name evidence="1" type="ORF">BMT55_03390</name>
</gene>
<dbReference type="Proteomes" id="UP000236500">
    <property type="component" value="Unassembled WGS sequence"/>
</dbReference>
<dbReference type="RefSeq" id="WP_036090378.1">
    <property type="nucleotide sequence ID" value="NZ_CP113980.1"/>
</dbReference>
<comment type="caution">
    <text evidence="1">The sequence shown here is derived from an EMBL/GenBank/DDBJ whole genome shotgun (WGS) entry which is preliminary data.</text>
</comment>
<organism evidence="1 2">
    <name type="scientific">Listeria newyorkensis</name>
    <dbReference type="NCBI Taxonomy" id="1497681"/>
    <lineage>
        <taxon>Bacteria</taxon>
        <taxon>Bacillati</taxon>
        <taxon>Bacillota</taxon>
        <taxon>Bacilli</taxon>
        <taxon>Bacillales</taxon>
        <taxon>Listeriaceae</taxon>
        <taxon>Listeria</taxon>
    </lineage>
</organism>
<reference evidence="1 2" key="1">
    <citation type="submission" date="2016-11" db="EMBL/GenBank/DDBJ databases">
        <title>Whole Genome Sequence of Listeria newyorkensis.</title>
        <authorList>
            <person name="Frink S."/>
            <person name="Morales C."/>
            <person name="Kiang D."/>
        </authorList>
    </citation>
    <scope>NUCLEOTIDE SEQUENCE [LARGE SCALE GENOMIC DNA]</scope>
    <source>
        <strain evidence="1 2">F1604011-044</strain>
    </source>
</reference>
<dbReference type="EMBL" id="MPDH01000003">
    <property type="protein sequence ID" value="PNP93825.1"/>
    <property type="molecule type" value="Genomic_DNA"/>
</dbReference>
<accession>A0ABX4XP57</accession>
<dbReference type="InterPro" id="IPR029058">
    <property type="entry name" value="AB_hydrolase_fold"/>
</dbReference>